<dbReference type="Pfam" id="PF00400">
    <property type="entry name" value="WD40"/>
    <property type="match status" value="2"/>
</dbReference>
<proteinExistence type="predicted"/>
<dbReference type="OMA" id="ELWWSIM"/>
<feature type="repeat" description="WD" evidence="1">
    <location>
        <begin position="505"/>
        <end position="537"/>
    </location>
</feature>
<sequence>CLQIVISRRKRWHPLGHYLHHLHYFSTDSPVRFMMYSEAAAAFISLHSDNTVCLYKGVDHKQTLMTELPFLGLTATKIPGCLVGWGPGPVCKLLDSELRLVKAAADALDIHVCKPAEHSWDLVTAGVGNVYILLITFLKNAVPYSNITAMEYCDQLDCLIIANQKLSIKVWGPDWALRVTFKGHDGNVKAQLVHISASTTSFNVTDCIFLLVVLFSVPRCGDIFFSFSNTGVDFWTIRTVYNLHCKLSEDKGAPLRQIQVSNFSPPYPTRLLCLSSDSHISLLAAETGAILTSFKANDRILCADYCLHEEILLALTEAGTVLQGPWNRAECYHPQYQTAPGPACCLVIYSCLADKQRALEDWRRLQEGRGSSHRNNRELSDAKNKFLVIIGQNGGCVSVLTIDNGKILLRTPAHMGLKVTALQAYPENSYLLSTGRDLTVVVWSVYPDSERCLIQHLTVVCNQPQVYLAALRSQLAMTFQEPNSGSYILKLSSLLNQEEADYLPGERHSDHFTGLCAIPELNVFVSVSLDKTVRIWNEENRLIRLEVELEDVPQCLAYSGHAGELFLGVRGDLYRLRCAQFLPKDYRERVKQPADSHLHSEASPTAEHWRADLGAPAGSPPGGWGRVNVEGRAFLLLFAPGPGVLPWKVGSRQKLSS</sequence>
<dbReference type="InterPro" id="IPR036322">
    <property type="entry name" value="WD40_repeat_dom_sf"/>
</dbReference>
<dbReference type="PROSITE" id="PS50082">
    <property type="entry name" value="WD_REPEATS_2"/>
    <property type="match status" value="1"/>
</dbReference>
<reference evidence="2" key="1">
    <citation type="submission" date="2025-08" db="UniProtKB">
        <authorList>
            <consortium name="Ensembl"/>
        </authorList>
    </citation>
    <scope>IDENTIFICATION</scope>
</reference>
<dbReference type="PANTHER" id="PTHR45532:SF1">
    <property type="entry name" value="WD REPEAT-CONTAINING PROTEIN 97"/>
    <property type="match status" value="1"/>
</dbReference>
<dbReference type="PANTHER" id="PTHR45532">
    <property type="entry name" value="WD REPEAT-CONTAINING PROTEIN 97"/>
    <property type="match status" value="1"/>
</dbReference>
<dbReference type="Proteomes" id="UP000264800">
    <property type="component" value="Unplaced"/>
</dbReference>
<dbReference type="AlphaFoldDB" id="A0A3Q3G078"/>
<accession>A0A3Q3G078</accession>
<dbReference type="STRING" id="37003.ENSKMAP00000017882"/>
<evidence type="ECO:0000313" key="3">
    <source>
        <dbReference type="Proteomes" id="UP000264800"/>
    </source>
</evidence>
<evidence type="ECO:0000256" key="1">
    <source>
        <dbReference type="PROSITE-ProRule" id="PRU00221"/>
    </source>
</evidence>
<evidence type="ECO:0000313" key="2">
    <source>
        <dbReference type="Ensembl" id="ENSKMAP00000017882.1"/>
    </source>
</evidence>
<dbReference type="Gene3D" id="2.130.10.10">
    <property type="entry name" value="YVTN repeat-like/Quinoprotein amine dehydrogenase"/>
    <property type="match status" value="2"/>
</dbReference>
<reference evidence="2" key="2">
    <citation type="submission" date="2025-09" db="UniProtKB">
        <authorList>
            <consortium name="Ensembl"/>
        </authorList>
    </citation>
    <scope>IDENTIFICATION</scope>
</reference>
<name>A0A3Q3G078_KRYMA</name>
<keyword evidence="1" id="KW-0853">WD repeat</keyword>
<dbReference type="InterPro" id="IPR015943">
    <property type="entry name" value="WD40/YVTN_repeat-like_dom_sf"/>
</dbReference>
<dbReference type="GeneTree" id="ENSGT00940000163397"/>
<dbReference type="InterPro" id="IPR001680">
    <property type="entry name" value="WD40_rpt"/>
</dbReference>
<keyword evidence="3" id="KW-1185">Reference proteome</keyword>
<dbReference type="Ensembl" id="ENSKMAT00000018055.1">
    <property type="protein sequence ID" value="ENSKMAP00000017882.1"/>
    <property type="gene ID" value="ENSKMAG00000013254.1"/>
</dbReference>
<dbReference type="SUPFAM" id="SSF50978">
    <property type="entry name" value="WD40 repeat-like"/>
    <property type="match status" value="1"/>
</dbReference>
<dbReference type="SMART" id="SM00320">
    <property type="entry name" value="WD40"/>
    <property type="match status" value="3"/>
</dbReference>
<organism evidence="2 3">
    <name type="scientific">Kryptolebias marmoratus</name>
    <name type="common">Mangrove killifish</name>
    <name type="synonym">Rivulus marmoratus</name>
    <dbReference type="NCBI Taxonomy" id="37003"/>
    <lineage>
        <taxon>Eukaryota</taxon>
        <taxon>Metazoa</taxon>
        <taxon>Chordata</taxon>
        <taxon>Craniata</taxon>
        <taxon>Vertebrata</taxon>
        <taxon>Euteleostomi</taxon>
        <taxon>Actinopterygii</taxon>
        <taxon>Neopterygii</taxon>
        <taxon>Teleostei</taxon>
        <taxon>Neoteleostei</taxon>
        <taxon>Acanthomorphata</taxon>
        <taxon>Ovalentaria</taxon>
        <taxon>Atherinomorphae</taxon>
        <taxon>Cyprinodontiformes</taxon>
        <taxon>Rivulidae</taxon>
        <taxon>Kryptolebias</taxon>
    </lineage>
</organism>
<protein>
    <submittedName>
        <fullName evidence="2">Uncharacterized protein</fullName>
    </submittedName>
</protein>